<dbReference type="PROSITE" id="PS51112">
    <property type="entry name" value="AMMECR1"/>
    <property type="match status" value="1"/>
</dbReference>
<dbReference type="Pfam" id="PF01871">
    <property type="entry name" value="AMMECR1"/>
    <property type="match status" value="1"/>
</dbReference>
<dbReference type="InterPro" id="IPR036071">
    <property type="entry name" value="AMMECR1_dom_sf"/>
</dbReference>
<dbReference type="EMBL" id="ACCJ01000205">
    <property type="protein sequence ID" value="EEG54916.1"/>
    <property type="molecule type" value="Genomic_DNA"/>
</dbReference>
<name>C0D165_9FIRM</name>
<organism evidence="2 3">
    <name type="scientific">[Clostridium] asparagiforme DSM 15981</name>
    <dbReference type="NCBI Taxonomy" id="518636"/>
    <lineage>
        <taxon>Bacteria</taxon>
        <taxon>Bacillati</taxon>
        <taxon>Bacillota</taxon>
        <taxon>Clostridia</taxon>
        <taxon>Lachnospirales</taxon>
        <taxon>Lachnospiraceae</taxon>
        <taxon>Enterocloster</taxon>
    </lineage>
</organism>
<dbReference type="Gene3D" id="3.30.700.20">
    <property type="entry name" value="Hypothetical protein ph0010, domain 1"/>
    <property type="match status" value="1"/>
</dbReference>
<feature type="non-terminal residue" evidence="2">
    <location>
        <position position="1"/>
    </location>
</feature>
<proteinExistence type="predicted"/>
<evidence type="ECO:0000313" key="2">
    <source>
        <dbReference type="EMBL" id="EEG54916.1"/>
    </source>
</evidence>
<protein>
    <recommendedName>
        <fullName evidence="1">AMMECR1 domain-containing protein</fullName>
    </recommendedName>
</protein>
<dbReference type="RefSeq" id="WP_007711969.1">
    <property type="nucleotide sequence ID" value="NZ_GG657592.1"/>
</dbReference>
<evidence type="ECO:0000259" key="1">
    <source>
        <dbReference type="PROSITE" id="PS51112"/>
    </source>
</evidence>
<reference evidence="2 3" key="1">
    <citation type="submission" date="2009-02" db="EMBL/GenBank/DDBJ databases">
        <title>Draft genome sequence of Clostridium asparagiforme (DSM 15981).</title>
        <authorList>
            <person name="Sudarsanam P."/>
            <person name="Ley R."/>
            <person name="Guruge J."/>
            <person name="Turnbaugh P.J."/>
            <person name="Mahowald M."/>
            <person name="Liep D."/>
            <person name="Gordon J."/>
        </authorList>
    </citation>
    <scope>NUCLEOTIDE SEQUENCE [LARGE SCALE GENOMIC DNA]</scope>
    <source>
        <strain evidence="2 3">DSM 15981</strain>
    </source>
</reference>
<accession>C0D165</accession>
<dbReference type="AlphaFoldDB" id="C0D165"/>
<sequence>GDPRFPEVREEELDQLVYSVDVLGQATSVDSPDQLDVKRYGVIVSKGGRRGILLPDLEGVDTVEEQIAIARRKAGIGELETGVKLERFEVVRHGGEGA</sequence>
<dbReference type="HOGENOM" id="CLU_2325551_0_0_9"/>
<comment type="caution">
    <text evidence="2">The sequence shown here is derived from an EMBL/GenBank/DDBJ whole genome shotgun (WGS) entry which is preliminary data.</text>
</comment>
<keyword evidence="3" id="KW-1185">Reference proteome</keyword>
<dbReference type="SUPFAM" id="SSF143447">
    <property type="entry name" value="AMMECR1-like"/>
    <property type="match status" value="1"/>
</dbReference>
<feature type="domain" description="AMMECR1" evidence="1">
    <location>
        <begin position="1"/>
        <end position="98"/>
    </location>
</feature>
<gene>
    <name evidence="2" type="ORF">CLOSTASPAR_03002</name>
</gene>
<dbReference type="Proteomes" id="UP000004756">
    <property type="component" value="Unassembled WGS sequence"/>
</dbReference>
<dbReference type="InterPro" id="IPR002733">
    <property type="entry name" value="AMMECR1_domain"/>
</dbReference>
<dbReference type="InterPro" id="IPR027485">
    <property type="entry name" value="AMMECR1_N"/>
</dbReference>
<evidence type="ECO:0000313" key="3">
    <source>
        <dbReference type="Proteomes" id="UP000004756"/>
    </source>
</evidence>